<evidence type="ECO:0000313" key="2">
    <source>
        <dbReference type="Proteomes" id="UP000193067"/>
    </source>
</evidence>
<reference evidence="1 2" key="1">
    <citation type="journal article" date="2015" name="Biotechnol. Biofuels">
        <title>Enhanced degradation of softwood versus hardwood by the white-rot fungus Pycnoporus coccineus.</title>
        <authorList>
            <person name="Couturier M."/>
            <person name="Navarro D."/>
            <person name="Chevret D."/>
            <person name="Henrissat B."/>
            <person name="Piumi F."/>
            <person name="Ruiz-Duenas F.J."/>
            <person name="Martinez A.T."/>
            <person name="Grigoriev I.V."/>
            <person name="Riley R."/>
            <person name="Lipzen A."/>
            <person name="Berrin J.G."/>
            <person name="Master E.R."/>
            <person name="Rosso M.N."/>
        </authorList>
    </citation>
    <scope>NUCLEOTIDE SEQUENCE [LARGE SCALE GENOMIC DNA]</scope>
    <source>
        <strain evidence="1 2">BRFM310</strain>
    </source>
</reference>
<gene>
    <name evidence="1" type="ORF">PYCCODRAFT_991174</name>
</gene>
<evidence type="ECO:0000313" key="1">
    <source>
        <dbReference type="EMBL" id="OSC98519.1"/>
    </source>
</evidence>
<dbReference type="EMBL" id="KZ084137">
    <property type="protein sequence ID" value="OSC98519.1"/>
    <property type="molecule type" value="Genomic_DNA"/>
</dbReference>
<sequence length="133" mass="13959">MMPCLGHCPGPLCRRHSSTHSSVSVSKQSLCALLSKCACRPGAGLEAVISKFGSVASLYTTVALVAWSASTLVAHAGGLCLYHHPFSSAMERGWISHAGRGLLLIRPCLCCRGTRGWQGRTMLGSSPPARPIG</sequence>
<name>A0A1Y2IBM2_TRAC3</name>
<dbReference type="Proteomes" id="UP000193067">
    <property type="component" value="Unassembled WGS sequence"/>
</dbReference>
<protein>
    <submittedName>
        <fullName evidence="1">Uncharacterized protein</fullName>
    </submittedName>
</protein>
<organism evidence="1 2">
    <name type="scientific">Trametes coccinea (strain BRFM310)</name>
    <name type="common">Pycnoporus coccineus</name>
    <dbReference type="NCBI Taxonomy" id="1353009"/>
    <lineage>
        <taxon>Eukaryota</taxon>
        <taxon>Fungi</taxon>
        <taxon>Dikarya</taxon>
        <taxon>Basidiomycota</taxon>
        <taxon>Agaricomycotina</taxon>
        <taxon>Agaricomycetes</taxon>
        <taxon>Polyporales</taxon>
        <taxon>Polyporaceae</taxon>
        <taxon>Trametes</taxon>
    </lineage>
</organism>
<accession>A0A1Y2IBM2</accession>
<keyword evidence="2" id="KW-1185">Reference proteome</keyword>
<dbReference type="AlphaFoldDB" id="A0A1Y2IBM2"/>
<proteinExistence type="predicted"/>